<keyword evidence="8 10" id="KW-0472">Membrane</keyword>
<feature type="transmembrane region" description="Helical" evidence="10">
    <location>
        <begin position="318"/>
        <end position="337"/>
    </location>
</feature>
<dbReference type="InterPro" id="IPR053326">
    <property type="entry name" value="GPCR1-like"/>
</dbReference>
<dbReference type="Pfam" id="PF00001">
    <property type="entry name" value="7tm_1"/>
    <property type="match status" value="1"/>
</dbReference>
<dbReference type="GO" id="GO:0005576">
    <property type="term" value="C:extracellular region"/>
    <property type="evidence" value="ECO:0007669"/>
    <property type="project" value="UniProtKB-SubCell"/>
</dbReference>
<dbReference type="AlphaFoldDB" id="A0AA36GGB2"/>
<feature type="transmembrane region" description="Helical" evidence="10">
    <location>
        <begin position="168"/>
        <end position="185"/>
    </location>
</feature>
<accession>A0AA36GGB2</accession>
<dbReference type="Gene3D" id="2.60.40.3330">
    <property type="match status" value="1"/>
</dbReference>
<evidence type="ECO:0000256" key="8">
    <source>
        <dbReference type="ARBA" id="ARBA00023136"/>
    </source>
</evidence>
<proteinExistence type="inferred from homology"/>
<dbReference type="CDD" id="cd14978">
    <property type="entry name" value="7tmA_FMRFamide_R-like"/>
    <property type="match status" value="1"/>
</dbReference>
<dbReference type="PROSITE" id="PS50262">
    <property type="entry name" value="G_PROTEIN_RECEP_F1_2"/>
    <property type="match status" value="1"/>
</dbReference>
<dbReference type="PRINTS" id="PR00237">
    <property type="entry name" value="GPCRRHODOPSN"/>
</dbReference>
<dbReference type="GO" id="GO:0004930">
    <property type="term" value="F:G protein-coupled receptor activity"/>
    <property type="evidence" value="ECO:0007669"/>
    <property type="project" value="InterPro"/>
</dbReference>
<protein>
    <recommendedName>
        <fullName evidence="11">G-protein coupled receptors family 1 profile domain-containing protein</fullName>
    </recommendedName>
</protein>
<feature type="transmembrane region" description="Helical" evidence="10">
    <location>
        <begin position="279"/>
        <end position="298"/>
    </location>
</feature>
<evidence type="ECO:0000256" key="5">
    <source>
        <dbReference type="ARBA" id="ARBA00022692"/>
    </source>
</evidence>
<evidence type="ECO:0000256" key="1">
    <source>
        <dbReference type="ARBA" id="ARBA00004370"/>
    </source>
</evidence>
<name>A0AA36GGB2_CYLNA</name>
<feature type="transmembrane region" description="Helical" evidence="10">
    <location>
        <begin position="49"/>
        <end position="74"/>
    </location>
</feature>
<keyword evidence="13" id="KW-1185">Reference proteome</keyword>
<dbReference type="GO" id="GO:0009986">
    <property type="term" value="C:cell surface"/>
    <property type="evidence" value="ECO:0007669"/>
    <property type="project" value="InterPro"/>
</dbReference>
<evidence type="ECO:0000313" key="13">
    <source>
        <dbReference type="Proteomes" id="UP001176961"/>
    </source>
</evidence>
<dbReference type="PANTHER" id="PTHR47632">
    <property type="entry name" value="FMRFAMIDE PEPTIDE RECEPTOR FAMILY-RELATED"/>
    <property type="match status" value="1"/>
</dbReference>
<feature type="region of interest" description="Disordered" evidence="9">
    <location>
        <begin position="661"/>
        <end position="692"/>
    </location>
</feature>
<evidence type="ECO:0000313" key="12">
    <source>
        <dbReference type="EMBL" id="CAJ0589928.1"/>
    </source>
</evidence>
<keyword evidence="6" id="KW-0732">Signal</keyword>
<dbReference type="InterPro" id="IPR017452">
    <property type="entry name" value="GPCR_Rhodpsn_7TM"/>
</dbReference>
<evidence type="ECO:0000259" key="11">
    <source>
        <dbReference type="PROSITE" id="PS50262"/>
    </source>
</evidence>
<evidence type="ECO:0000256" key="6">
    <source>
        <dbReference type="ARBA" id="ARBA00022729"/>
    </source>
</evidence>
<dbReference type="InterPro" id="IPR000276">
    <property type="entry name" value="GPCR_Rhodpsn"/>
</dbReference>
<dbReference type="GO" id="GO:0016020">
    <property type="term" value="C:membrane"/>
    <property type="evidence" value="ECO:0007669"/>
    <property type="project" value="UniProtKB-SubCell"/>
</dbReference>
<feature type="transmembrane region" description="Helical" evidence="10">
    <location>
        <begin position="86"/>
        <end position="107"/>
    </location>
</feature>
<gene>
    <name evidence="12" type="ORF">CYNAS_LOCUS1911</name>
</gene>
<dbReference type="PANTHER" id="PTHR47632:SF4">
    <property type="entry name" value="G-PROTEIN COUPLED RECEPTORS FAMILY 1 PROFILE DOMAIN-CONTAINING PROTEIN"/>
    <property type="match status" value="1"/>
</dbReference>
<dbReference type="Proteomes" id="UP001176961">
    <property type="component" value="Unassembled WGS sequence"/>
</dbReference>
<dbReference type="InterPro" id="IPR001534">
    <property type="entry name" value="Transthyretin-like"/>
</dbReference>
<feature type="compositionally biased region" description="Basic and acidic residues" evidence="9">
    <location>
        <begin position="667"/>
        <end position="681"/>
    </location>
</feature>
<dbReference type="Pfam" id="PF01060">
    <property type="entry name" value="TTR-52"/>
    <property type="match status" value="1"/>
</dbReference>
<comment type="caution">
    <text evidence="12">The sequence shown here is derived from an EMBL/GenBank/DDBJ whole genome shotgun (WGS) entry which is preliminary data.</text>
</comment>
<evidence type="ECO:0000256" key="3">
    <source>
        <dbReference type="ARBA" id="ARBA00010112"/>
    </source>
</evidence>
<evidence type="ECO:0000256" key="9">
    <source>
        <dbReference type="SAM" id="MobiDB-lite"/>
    </source>
</evidence>
<feature type="transmembrane region" description="Helical" evidence="10">
    <location>
        <begin position="514"/>
        <end position="532"/>
    </location>
</feature>
<feature type="transmembrane region" description="Helical" evidence="10">
    <location>
        <begin position="222"/>
        <end position="246"/>
    </location>
</feature>
<evidence type="ECO:0000256" key="7">
    <source>
        <dbReference type="ARBA" id="ARBA00022989"/>
    </source>
</evidence>
<reference evidence="12" key="1">
    <citation type="submission" date="2023-07" db="EMBL/GenBank/DDBJ databases">
        <authorList>
            <consortium name="CYATHOMIX"/>
        </authorList>
    </citation>
    <scope>NUCLEOTIDE SEQUENCE</scope>
    <source>
        <strain evidence="12">N/A</strain>
    </source>
</reference>
<evidence type="ECO:0000256" key="10">
    <source>
        <dbReference type="SAM" id="Phobius"/>
    </source>
</evidence>
<keyword evidence="4" id="KW-0964">Secreted</keyword>
<dbReference type="SUPFAM" id="SSF81321">
    <property type="entry name" value="Family A G protein-coupled receptor-like"/>
    <property type="match status" value="1"/>
</dbReference>
<sequence>MTDNVRLRGMIPVFPDIMVDYEVEANTTECMCSDLQTEDYSPLYAKCNLALIIIALPPLSFFGVCTNIVNVYVYSRKRMQNSANTYLLFLACSDFLVILTGLFIFWIDSARSYIPELARAPYTTVYMLPFGYMAQTCSIYFTVAAAFDCYVNVCWKLQAKYYCTIKRAKQICSTIMVVSVLYNSLRFPQFNLRKCFHEASGEQIIEICPTSLFFAVNLVYNVYMYMVLMCLLPFLFLLCLNAIIVLRQSIEQNKEKEMMEPSDKLLKPKASSSSGDDTITMIMVVILFLACNTPGLLVNIVETFFEPDPILWNLLSDASNFLVVFNSSVNCVIYFVFNKEYREIFIAKWHEKIDSLPWCIRCCCCRCCTSRRHRQDLVYQPVNHDKSKKDYSLRYVVAEANADTVTTNTASSPVWQPLTHRRLPNMEWPTGCFDPASAHLMLMDDDTDSGWDDGSQVSRQYPTRWLAEVNIVDGQSDGQRPHIVVKPLIFTSLLIRNKTVLSVEVTQSTTASTVLAMNYLLLLTLVGIALAFRDQSIAVRGTLLCGAKPASNVRVKLWEEDSGPDPDDLLDQGYTDQNGEFQLAGGTAELTPIDPVFKVYHDCDDGIRPGSRKVKFALPKSYITQGKVPKKTFDIGVLNLETIFAKEEREMIVSRRRRGGVNADYMDPDRSRSSSEEENSRRNTSRQVQRML</sequence>
<keyword evidence="7 10" id="KW-1133">Transmembrane helix</keyword>
<dbReference type="Gene3D" id="1.20.1070.10">
    <property type="entry name" value="Rhodopsin 7-helix transmembrane proteins"/>
    <property type="match status" value="1"/>
</dbReference>
<comment type="subcellular location">
    <subcellularLocation>
        <location evidence="1">Membrane</location>
    </subcellularLocation>
    <subcellularLocation>
        <location evidence="2">Secreted</location>
    </subcellularLocation>
</comment>
<organism evidence="12 13">
    <name type="scientific">Cylicocyclus nassatus</name>
    <name type="common">Nematode worm</name>
    <dbReference type="NCBI Taxonomy" id="53992"/>
    <lineage>
        <taxon>Eukaryota</taxon>
        <taxon>Metazoa</taxon>
        <taxon>Ecdysozoa</taxon>
        <taxon>Nematoda</taxon>
        <taxon>Chromadorea</taxon>
        <taxon>Rhabditida</taxon>
        <taxon>Rhabditina</taxon>
        <taxon>Rhabditomorpha</taxon>
        <taxon>Strongyloidea</taxon>
        <taxon>Strongylidae</taxon>
        <taxon>Cylicocyclus</taxon>
    </lineage>
</organism>
<feature type="transmembrane region" description="Helical" evidence="10">
    <location>
        <begin position="127"/>
        <end position="147"/>
    </location>
</feature>
<feature type="domain" description="G-protein coupled receptors family 1 profile" evidence="11">
    <location>
        <begin position="66"/>
        <end position="334"/>
    </location>
</feature>
<comment type="similarity">
    <text evidence="3">Belongs to the nematode transthyretin-like family.</text>
</comment>
<dbReference type="EMBL" id="CATQJL010000001">
    <property type="protein sequence ID" value="CAJ0589928.1"/>
    <property type="molecule type" value="Genomic_DNA"/>
</dbReference>
<dbReference type="InterPro" id="IPR038479">
    <property type="entry name" value="Transthyretin-like_sf"/>
</dbReference>
<evidence type="ECO:0000256" key="2">
    <source>
        <dbReference type="ARBA" id="ARBA00004613"/>
    </source>
</evidence>
<evidence type="ECO:0000256" key="4">
    <source>
        <dbReference type="ARBA" id="ARBA00022525"/>
    </source>
</evidence>
<keyword evidence="5 10" id="KW-0812">Transmembrane</keyword>